<dbReference type="EMBL" id="LECT01000038">
    <property type="protein sequence ID" value="KLU03392.1"/>
    <property type="molecule type" value="Genomic_DNA"/>
</dbReference>
<evidence type="ECO:0000313" key="8">
    <source>
        <dbReference type="Proteomes" id="UP000036367"/>
    </source>
</evidence>
<dbReference type="InterPro" id="IPR024163">
    <property type="entry name" value="Aerotolerance_reg_N"/>
</dbReference>
<evidence type="ECO:0000256" key="4">
    <source>
        <dbReference type="ARBA" id="ARBA00023136"/>
    </source>
</evidence>
<evidence type="ECO:0000259" key="6">
    <source>
        <dbReference type="PROSITE" id="PS50234"/>
    </source>
</evidence>
<dbReference type="OrthoDB" id="6206554at2"/>
<evidence type="ECO:0000313" key="7">
    <source>
        <dbReference type="EMBL" id="KLU03392.1"/>
    </source>
</evidence>
<dbReference type="InterPro" id="IPR002035">
    <property type="entry name" value="VWF_A"/>
</dbReference>
<sequence length="357" mass="39945">MNFAWPHAFWLLALLPLMAWWMWRRRGVAAVPFSSLAAVDELPPSLRQRWMWLPKALTLIASALLVVAVARPREGREQTVSETEGIAIEMVIDRSGSMQAMDFEIDGEPVDRLTAVKNVASKFITGGEDLEGRFSDLVGLITFAAYADAETPPTLDHSFVVSRLNQTQIVNRRDEDGTAIGDAIALSVEKLNALDARQKRKVKSKILILLTDGENTAGQLDPVQAAELAETMGIKIYAIGVGTKGKAPVPVRDPFTGRQRLHYMEVNIDEETLRKVAELTEGKYFRATDTDSLDAIYREIDQLEKTEVETHQYVSYRELAVQSWHWGTVTIPPVIAMALVVLIVRSLLEHLWLKELV</sequence>
<name>A0A0J1B9K2_RHOIS</name>
<dbReference type="PATRIC" id="fig|595434.4.peg.4468"/>
<keyword evidence="2 5" id="KW-0812">Transmembrane</keyword>
<dbReference type="InterPro" id="IPR050768">
    <property type="entry name" value="UPF0353/GerABKA_families"/>
</dbReference>
<organism evidence="7 8">
    <name type="scientific">Rhodopirellula islandica</name>
    <dbReference type="NCBI Taxonomy" id="595434"/>
    <lineage>
        <taxon>Bacteria</taxon>
        <taxon>Pseudomonadati</taxon>
        <taxon>Planctomycetota</taxon>
        <taxon>Planctomycetia</taxon>
        <taxon>Pirellulales</taxon>
        <taxon>Pirellulaceae</taxon>
        <taxon>Rhodopirellula</taxon>
    </lineage>
</organism>
<dbReference type="SUPFAM" id="SSF53300">
    <property type="entry name" value="vWA-like"/>
    <property type="match status" value="1"/>
</dbReference>
<dbReference type="PANTHER" id="PTHR22550">
    <property type="entry name" value="SPORE GERMINATION PROTEIN"/>
    <property type="match status" value="1"/>
</dbReference>
<keyword evidence="4 5" id="KW-0472">Membrane</keyword>
<feature type="transmembrane region" description="Helical" evidence="5">
    <location>
        <begin position="326"/>
        <end position="348"/>
    </location>
</feature>
<evidence type="ECO:0000256" key="3">
    <source>
        <dbReference type="ARBA" id="ARBA00022989"/>
    </source>
</evidence>
<protein>
    <submittedName>
        <fullName evidence="7">BatB</fullName>
    </submittedName>
</protein>
<dbReference type="Proteomes" id="UP000036367">
    <property type="component" value="Unassembled WGS sequence"/>
</dbReference>
<dbReference type="SMART" id="SM00327">
    <property type="entry name" value="VWA"/>
    <property type="match status" value="1"/>
</dbReference>
<dbReference type="InterPro" id="IPR036465">
    <property type="entry name" value="vWFA_dom_sf"/>
</dbReference>
<proteinExistence type="predicted"/>
<evidence type="ECO:0000256" key="2">
    <source>
        <dbReference type="ARBA" id="ARBA00022692"/>
    </source>
</evidence>
<dbReference type="Pfam" id="PF00092">
    <property type="entry name" value="VWA"/>
    <property type="match status" value="1"/>
</dbReference>
<keyword evidence="8" id="KW-1185">Reference proteome</keyword>
<feature type="domain" description="VWFA" evidence="6">
    <location>
        <begin position="87"/>
        <end position="300"/>
    </location>
</feature>
<keyword evidence="3 5" id="KW-1133">Transmembrane helix</keyword>
<dbReference type="Pfam" id="PF07584">
    <property type="entry name" value="BatA"/>
    <property type="match status" value="1"/>
</dbReference>
<comment type="caution">
    <text evidence="7">The sequence shown here is derived from an EMBL/GenBank/DDBJ whole genome shotgun (WGS) entry which is preliminary data.</text>
</comment>
<dbReference type="AlphaFoldDB" id="A0A0J1B9K2"/>
<reference evidence="7" key="1">
    <citation type="submission" date="2015-05" db="EMBL/GenBank/DDBJ databases">
        <title>Permanent draft genome of Rhodopirellula islandicus K833.</title>
        <authorList>
            <person name="Kizina J."/>
            <person name="Richter M."/>
            <person name="Glockner F.O."/>
            <person name="Harder J."/>
        </authorList>
    </citation>
    <scope>NUCLEOTIDE SEQUENCE [LARGE SCALE GENOMIC DNA]</scope>
    <source>
        <strain evidence="7">K833</strain>
    </source>
</reference>
<gene>
    <name evidence="7" type="ORF">RISK_004704</name>
</gene>
<dbReference type="PROSITE" id="PS50234">
    <property type="entry name" value="VWFA"/>
    <property type="match status" value="1"/>
</dbReference>
<dbReference type="Gene3D" id="3.40.50.410">
    <property type="entry name" value="von Willebrand factor, type A domain"/>
    <property type="match status" value="1"/>
</dbReference>
<evidence type="ECO:0000256" key="5">
    <source>
        <dbReference type="SAM" id="Phobius"/>
    </source>
</evidence>
<evidence type="ECO:0000256" key="1">
    <source>
        <dbReference type="ARBA" id="ARBA00022475"/>
    </source>
</evidence>
<keyword evidence="1" id="KW-1003">Cell membrane</keyword>
<dbReference type="STRING" id="595434.RISK_004704"/>
<feature type="transmembrane region" description="Helical" evidence="5">
    <location>
        <begin position="53"/>
        <end position="70"/>
    </location>
</feature>
<dbReference type="PANTHER" id="PTHR22550:SF5">
    <property type="entry name" value="LEUCINE ZIPPER PROTEIN 4"/>
    <property type="match status" value="1"/>
</dbReference>
<accession>A0A0J1B9K2</accession>
<dbReference type="RefSeq" id="WP_047815881.1">
    <property type="nucleotide sequence ID" value="NZ_LECT01000038.1"/>
</dbReference>